<sequence length="910" mass="101505">MKNWRLWGIMIVLFIISGGIIWFLFSGNGPFGSKPTTALPTQSDDEKKELFYTDLEQSHEWVFKYKSDIKESPEVIVKDEDGKRINVQTKVAGSTLHVTAPEKGYEKGATYSMKIPKGLTLKDNTSFDEGMITFAIKRDAASSITLEKGVIELKPSDVVSYDKDLKNVVLNENRAKDIKKGTIIIIPTKEERDPLVARKVVDVKKDGKNSSYKLSVPDIKEVVKEFDIYQQGVINSSNIELEPGLEGITIESLALSDTRGMVASIGPFDSIQLKLPDNGFVLSFKDFNLHDRERGLDFTFNGAVNVKNARFDTDMKKKKSVPKKFRFGIVSDTTLVGTINIEGEKLKEEKNSTTFAFGKKYATVTDIQSELKRGDHFYSVKKRIGKIYIPVPGAPALQFGGELMLEAKAGAMGEVKIELTFEYEENAGVKVNKGKGLTPYYSVSLNNEFGPANWSVTGKGGGETTFGVHIDGGIRLYSLAAASLYLEGGIYDTVGVAGQLNTKYGASACFKTEAGLKYDGGVKVSLFDDFITLYEGSLLSGKKSFIAYSSCKRPVGLKLKPEKLEMKPGQSTSITKGKVILYDMWDGEETEEEIKMKSLKLKSDIDDIQAESRSVSVVKNPTVKNGTVEASYDYTRGDFFEQTITGKLPVTISDSIAPPVAQKPTKEDVKGPTSKEDIIAALATVRRINEVSGEVGEHGWYDWANLGTGNVDKNYLHEQFRTIMTDTMIKEFVESNLADYFMSPSPRAPSLFDTNMRLQVIENKQNEFTVRTVLSQTTAEEHGGYQHLVRMKKENGKWKFDMLKWEEISATPITQEEIESYFAATKRPASRIYKTTASALIQVRGNSFISQGETDVYVVELKEPSNGFTIGDWKKEYENASRYYFFIPSSGYSYPLTNEQFNSWKARNNQ</sequence>
<reference evidence="2 3" key="1">
    <citation type="submission" date="2017-09" db="EMBL/GenBank/DDBJ databases">
        <title>Large-scale bioinformatics analysis of Bacillus genomes uncovers conserved roles of natural products in bacterial physiology.</title>
        <authorList>
            <consortium name="Agbiome Team Llc"/>
            <person name="Bleich R.M."/>
            <person name="Grubbs K.J."/>
            <person name="Santa Maria K.C."/>
            <person name="Allen S.E."/>
            <person name="Farag S."/>
            <person name="Shank E.A."/>
            <person name="Bowers A."/>
        </authorList>
    </citation>
    <scope>NUCLEOTIDE SEQUENCE [LARGE SCALE GENOMIC DNA]</scope>
    <source>
        <strain evidence="2 3">AFS092789</strain>
    </source>
</reference>
<evidence type="ECO:0000313" key="2">
    <source>
        <dbReference type="EMBL" id="PDZ94125.1"/>
    </source>
</evidence>
<keyword evidence="1" id="KW-0812">Transmembrane</keyword>
<protein>
    <submittedName>
        <fullName evidence="2">Uncharacterized protein</fullName>
    </submittedName>
</protein>
<dbReference type="AlphaFoldDB" id="A0A9X6SS40"/>
<organism evidence="2 3">
    <name type="scientific">Bacillus cereus</name>
    <dbReference type="NCBI Taxonomy" id="1396"/>
    <lineage>
        <taxon>Bacteria</taxon>
        <taxon>Bacillati</taxon>
        <taxon>Bacillota</taxon>
        <taxon>Bacilli</taxon>
        <taxon>Bacillales</taxon>
        <taxon>Bacillaceae</taxon>
        <taxon>Bacillus</taxon>
        <taxon>Bacillus cereus group</taxon>
    </lineage>
</organism>
<gene>
    <name evidence="2" type="ORF">CON36_35490</name>
</gene>
<accession>A0A9X6SS40</accession>
<name>A0A9X6SS40_BACCE</name>
<proteinExistence type="predicted"/>
<keyword evidence="1" id="KW-0472">Membrane</keyword>
<dbReference type="EMBL" id="NVMX01000255">
    <property type="protein sequence ID" value="PDZ94125.1"/>
    <property type="molecule type" value="Genomic_DNA"/>
</dbReference>
<feature type="transmembrane region" description="Helical" evidence="1">
    <location>
        <begin position="7"/>
        <end position="25"/>
    </location>
</feature>
<dbReference type="Proteomes" id="UP000219922">
    <property type="component" value="Unassembled WGS sequence"/>
</dbReference>
<comment type="caution">
    <text evidence="2">The sequence shown here is derived from an EMBL/GenBank/DDBJ whole genome shotgun (WGS) entry which is preliminary data.</text>
</comment>
<evidence type="ECO:0000256" key="1">
    <source>
        <dbReference type="SAM" id="Phobius"/>
    </source>
</evidence>
<evidence type="ECO:0000313" key="3">
    <source>
        <dbReference type="Proteomes" id="UP000219922"/>
    </source>
</evidence>
<keyword evidence="1" id="KW-1133">Transmembrane helix</keyword>
<dbReference type="RefSeq" id="WP_098007289.1">
    <property type="nucleotide sequence ID" value="NZ_NVMX01000255.1"/>
</dbReference>